<reference evidence="12" key="1">
    <citation type="submission" date="2022-10" db="EMBL/GenBank/DDBJ databases">
        <authorList>
            <person name="Yu W.X."/>
        </authorList>
    </citation>
    <scope>NUCLEOTIDE SEQUENCE</scope>
    <source>
        <strain evidence="12">AAT</strain>
    </source>
</reference>
<dbReference type="Pfam" id="PF07715">
    <property type="entry name" value="Plug"/>
    <property type="match status" value="1"/>
</dbReference>
<proteinExistence type="inferred from homology"/>
<dbReference type="NCBIfam" id="TIGR04056">
    <property type="entry name" value="OMP_RagA_SusC"/>
    <property type="match status" value="1"/>
</dbReference>
<dbReference type="GO" id="GO:0009279">
    <property type="term" value="C:cell outer membrane"/>
    <property type="evidence" value="ECO:0007669"/>
    <property type="project" value="UniProtKB-SubCell"/>
</dbReference>
<protein>
    <submittedName>
        <fullName evidence="12">TonB-dependent receptor</fullName>
    </submittedName>
</protein>
<comment type="caution">
    <text evidence="12">The sequence shown here is derived from an EMBL/GenBank/DDBJ whole genome shotgun (WGS) entry which is preliminary data.</text>
</comment>
<dbReference type="InterPro" id="IPR023996">
    <property type="entry name" value="TonB-dep_OMP_SusC/RagA"/>
</dbReference>
<dbReference type="Gene3D" id="2.170.130.10">
    <property type="entry name" value="TonB-dependent receptor, plug domain"/>
    <property type="match status" value="1"/>
</dbReference>
<evidence type="ECO:0000256" key="6">
    <source>
        <dbReference type="ARBA" id="ARBA00023136"/>
    </source>
</evidence>
<sequence>MKKKLSSFNCRRECFSSWKDKSMHILAFIIMIAFIPINTFAQNTINVTGSITDSSTGEPLIGVAIVVENTSTGTITDVTGSYSINVPADGSLVYSYLGYTSQTIQVQGKTSINVALSSDLEEIGEVVVVGFGTKKKVNVTGAVATASAEDLKERPVANAVQALQGVIPGLNISNSGNGGELNAPKTINVRGTTTIGEGSSGEPLILIDGMEGDISTVNPQDIENISVLKDAASSSIYGSRAPFGVILVTTKKGKSGRATINYNNSFRFNTPVMLPDMQNSWEFMNYYDDAQFNGSNNHLFDQNHMDLVYQYYTGQLDANDVAYQASNGRWDYDHTYGNVDWLEEYYKKWSPSQEHNLSVSGGNEKITYYLSSNYMTQDGFMRYGTENYDRFNVTGKISAQLSDYVKVDYSNRYSRVDYARPTMMNDSFYDNILRRARPIRPIKDPNGYYMTDINYALTMEEGGRHQEQNDEMSQQAKITITPTKDWNIMGEFNVRTRNNWTHWDQKRVYSHMADNPENTYRGMTSAANDQVYEYAYRETFLNSNVYTNYTKSIKEHTFTGMLGFQSEQLKNRDLHAQRNDMINTDLPVLDLTTNDDARDLGGQYNEWSNAGFFGRVNYDYNGKYLAEVNLRYDGTSRYRAENRWVWTPSFSLGWNVARENFWGSLADYVGTFKLRGSYGVLANQNTSGWYPTYLTMNTGAANGYWMVNGSRPNTAEAPGIISQNLTWEKVKTLNLGFDYGAFNNRLTGSFDYFERKTEDMVGQGVELPATLGTGVPRTNNTDLKTYGWELVIQWRDKIGEVSYGARLNVSDSQTKILRYGNPTGNLDQYRAGEKTGNIYGFTTIGIAKSDDEMNQHLESLPNGGQSYFGSNWAAGDIMYADINNDGRVDRGSNTMNDMGDLKKIGNNTPRFRTGINLDASYKGFDVQMFWQGVLKRDFDPGSNSMVFWGATGSGQWWSTGMKEHLDYFRDDADHPLGANTDAYYPRPVFNNKNHATQTKYLQNAAYMRLKNLQIGYTFPKELIGRIGLQNLRLYVSGENLLTITNLSKTMDPETAGIGRQGGTVYPLSKTYSFGLSVNF</sequence>
<dbReference type="SUPFAM" id="SSF56935">
    <property type="entry name" value="Porins"/>
    <property type="match status" value="1"/>
</dbReference>
<comment type="similarity">
    <text evidence="8 9">Belongs to the TonB-dependent receptor family.</text>
</comment>
<organism evidence="12 13">
    <name type="scientific">Plebeiibacterium sediminum</name>
    <dbReference type="NCBI Taxonomy" id="2992112"/>
    <lineage>
        <taxon>Bacteria</taxon>
        <taxon>Pseudomonadati</taxon>
        <taxon>Bacteroidota</taxon>
        <taxon>Bacteroidia</taxon>
        <taxon>Marinilabiliales</taxon>
        <taxon>Marinilabiliaceae</taxon>
        <taxon>Plebeiibacterium</taxon>
    </lineage>
</organism>
<dbReference type="Proteomes" id="UP001209229">
    <property type="component" value="Unassembled WGS sequence"/>
</dbReference>
<dbReference type="AlphaFoldDB" id="A0AAE3SG75"/>
<evidence type="ECO:0000313" key="13">
    <source>
        <dbReference type="Proteomes" id="UP001209229"/>
    </source>
</evidence>
<evidence type="ECO:0000256" key="1">
    <source>
        <dbReference type="ARBA" id="ARBA00004571"/>
    </source>
</evidence>
<evidence type="ECO:0000256" key="4">
    <source>
        <dbReference type="ARBA" id="ARBA00022692"/>
    </source>
</evidence>
<comment type="subcellular location">
    <subcellularLocation>
        <location evidence="1 8">Cell outer membrane</location>
        <topology evidence="1 8">Multi-pass membrane protein</topology>
    </subcellularLocation>
</comment>
<dbReference type="InterPro" id="IPR023997">
    <property type="entry name" value="TonB-dep_OMP_SusC/RagA_CS"/>
</dbReference>
<keyword evidence="4 8" id="KW-0812">Transmembrane</keyword>
<dbReference type="InterPro" id="IPR037066">
    <property type="entry name" value="Plug_dom_sf"/>
</dbReference>
<keyword evidence="12" id="KW-0675">Receptor</keyword>
<dbReference type="InterPro" id="IPR039426">
    <property type="entry name" value="TonB-dep_rcpt-like"/>
</dbReference>
<dbReference type="Gene3D" id="2.40.170.20">
    <property type="entry name" value="TonB-dependent receptor, beta-barrel domain"/>
    <property type="match status" value="1"/>
</dbReference>
<dbReference type="InterPro" id="IPR036942">
    <property type="entry name" value="Beta-barrel_TonB_sf"/>
</dbReference>
<feature type="domain" description="TonB-dependent receptor plug" evidence="11">
    <location>
        <begin position="136"/>
        <end position="245"/>
    </location>
</feature>
<accession>A0AAE3SG75</accession>
<name>A0AAE3SG75_9BACT</name>
<keyword evidence="3 8" id="KW-1134">Transmembrane beta strand</keyword>
<dbReference type="RefSeq" id="WP_301190573.1">
    <property type="nucleotide sequence ID" value="NZ_JAPDPJ010000022.1"/>
</dbReference>
<evidence type="ECO:0000313" key="12">
    <source>
        <dbReference type="EMBL" id="MCW3787008.1"/>
    </source>
</evidence>
<gene>
    <name evidence="12" type="ORF">OM075_11045</name>
</gene>
<dbReference type="InterPro" id="IPR000531">
    <property type="entry name" value="Beta-barrel_TonB"/>
</dbReference>
<dbReference type="Gene3D" id="2.60.40.1120">
    <property type="entry name" value="Carboxypeptidase-like, regulatory domain"/>
    <property type="match status" value="1"/>
</dbReference>
<dbReference type="InterPro" id="IPR008969">
    <property type="entry name" value="CarboxyPept-like_regulatory"/>
</dbReference>
<evidence type="ECO:0000256" key="9">
    <source>
        <dbReference type="RuleBase" id="RU003357"/>
    </source>
</evidence>
<keyword evidence="13" id="KW-1185">Reference proteome</keyword>
<keyword evidence="5 9" id="KW-0798">TonB box</keyword>
<keyword evidence="2 8" id="KW-0813">Transport</keyword>
<dbReference type="EMBL" id="JAPDPJ010000022">
    <property type="protein sequence ID" value="MCW3787008.1"/>
    <property type="molecule type" value="Genomic_DNA"/>
</dbReference>
<evidence type="ECO:0000256" key="2">
    <source>
        <dbReference type="ARBA" id="ARBA00022448"/>
    </source>
</evidence>
<dbReference type="NCBIfam" id="TIGR04057">
    <property type="entry name" value="SusC_RagA_signa"/>
    <property type="match status" value="1"/>
</dbReference>
<feature type="domain" description="TonB-dependent receptor-like beta-barrel" evidence="10">
    <location>
        <begin position="469"/>
        <end position="1040"/>
    </location>
</feature>
<evidence type="ECO:0000259" key="11">
    <source>
        <dbReference type="Pfam" id="PF07715"/>
    </source>
</evidence>
<dbReference type="Pfam" id="PF13715">
    <property type="entry name" value="CarbopepD_reg_2"/>
    <property type="match status" value="1"/>
</dbReference>
<evidence type="ECO:0000256" key="3">
    <source>
        <dbReference type="ARBA" id="ARBA00022452"/>
    </source>
</evidence>
<evidence type="ECO:0000256" key="7">
    <source>
        <dbReference type="ARBA" id="ARBA00023237"/>
    </source>
</evidence>
<evidence type="ECO:0000256" key="5">
    <source>
        <dbReference type="ARBA" id="ARBA00023077"/>
    </source>
</evidence>
<dbReference type="InterPro" id="IPR012910">
    <property type="entry name" value="Plug_dom"/>
</dbReference>
<dbReference type="FunFam" id="2.170.130.10:FF:000024">
    <property type="entry name" value="Outer membrane protein"/>
    <property type="match status" value="1"/>
</dbReference>
<dbReference type="Pfam" id="PF00593">
    <property type="entry name" value="TonB_dep_Rec_b-barrel"/>
    <property type="match status" value="1"/>
</dbReference>
<evidence type="ECO:0000256" key="8">
    <source>
        <dbReference type="PROSITE-ProRule" id="PRU01360"/>
    </source>
</evidence>
<dbReference type="SUPFAM" id="SSF49464">
    <property type="entry name" value="Carboxypeptidase regulatory domain-like"/>
    <property type="match status" value="1"/>
</dbReference>
<keyword evidence="6 8" id="KW-0472">Membrane</keyword>
<evidence type="ECO:0000259" key="10">
    <source>
        <dbReference type="Pfam" id="PF00593"/>
    </source>
</evidence>
<keyword evidence="7 8" id="KW-0998">Cell outer membrane</keyword>
<dbReference type="PROSITE" id="PS52016">
    <property type="entry name" value="TONB_DEPENDENT_REC_3"/>
    <property type="match status" value="1"/>
</dbReference>